<evidence type="ECO:0000256" key="1">
    <source>
        <dbReference type="ARBA" id="ARBA00004141"/>
    </source>
</evidence>
<evidence type="ECO:0000256" key="2">
    <source>
        <dbReference type="ARBA" id="ARBA00022692"/>
    </source>
</evidence>
<keyword evidence="4 5" id="KW-0472">Membrane</keyword>
<protein>
    <submittedName>
        <fullName evidence="8">ABC-2 type transport system permease protein</fullName>
    </submittedName>
</protein>
<gene>
    <name evidence="7" type="ORF">Alo02nite_73720</name>
    <name evidence="8" type="ORF">BJ964_007875</name>
</gene>
<dbReference type="EMBL" id="BOMP01000129">
    <property type="protein sequence ID" value="GIE44474.1"/>
    <property type="molecule type" value="Genomic_DNA"/>
</dbReference>
<dbReference type="Pfam" id="PF12698">
    <property type="entry name" value="ABC2_membrane_3"/>
    <property type="match status" value="1"/>
</dbReference>
<keyword evidence="3 5" id="KW-1133">Transmembrane helix</keyword>
<dbReference type="Proteomes" id="UP000631312">
    <property type="component" value="Unassembled WGS sequence"/>
</dbReference>
<evidence type="ECO:0000313" key="10">
    <source>
        <dbReference type="Proteomes" id="UP000631312"/>
    </source>
</evidence>
<reference evidence="7 10" key="2">
    <citation type="submission" date="2021-01" db="EMBL/GenBank/DDBJ databases">
        <title>Whole genome shotgun sequence of Actinoplanes lobatus NBRC 12513.</title>
        <authorList>
            <person name="Komaki H."/>
            <person name="Tamura T."/>
        </authorList>
    </citation>
    <scope>NUCLEOTIDE SEQUENCE [LARGE SCALE GENOMIC DNA]</scope>
    <source>
        <strain evidence="7 10">NBRC 12513</strain>
    </source>
</reference>
<comment type="subcellular location">
    <subcellularLocation>
        <location evidence="1">Membrane</location>
        <topology evidence="1">Multi-pass membrane protein</topology>
    </subcellularLocation>
</comment>
<feature type="transmembrane region" description="Helical" evidence="5">
    <location>
        <begin position="154"/>
        <end position="174"/>
    </location>
</feature>
<feature type="transmembrane region" description="Helical" evidence="5">
    <location>
        <begin position="93"/>
        <end position="115"/>
    </location>
</feature>
<evidence type="ECO:0000313" key="9">
    <source>
        <dbReference type="Proteomes" id="UP000590511"/>
    </source>
</evidence>
<dbReference type="GO" id="GO:0140359">
    <property type="term" value="F:ABC-type transporter activity"/>
    <property type="evidence" value="ECO:0007669"/>
    <property type="project" value="InterPro"/>
</dbReference>
<feature type="transmembrane region" description="Helical" evidence="5">
    <location>
        <begin position="20"/>
        <end position="39"/>
    </location>
</feature>
<comment type="caution">
    <text evidence="8">The sequence shown here is derived from an EMBL/GenBank/DDBJ whole genome shotgun (WGS) entry which is preliminary data.</text>
</comment>
<accession>A0A7W7HND4</accession>
<feature type="transmembrane region" description="Helical" evidence="5">
    <location>
        <begin position="181"/>
        <end position="201"/>
    </location>
</feature>
<evidence type="ECO:0000256" key="3">
    <source>
        <dbReference type="ARBA" id="ARBA00022989"/>
    </source>
</evidence>
<proteinExistence type="predicted"/>
<evidence type="ECO:0000256" key="4">
    <source>
        <dbReference type="ARBA" id="ARBA00023136"/>
    </source>
</evidence>
<dbReference type="RefSeq" id="WP_188125375.1">
    <property type="nucleotide sequence ID" value="NZ_BOMP01000129.1"/>
</dbReference>
<sequence>MRAWLLLAGAEFTMLRRSAFTLAMGAVLPLALGGLILWAEADTGRAGPGTAAGLLLVTLVTLTAYVSGTTTLASRRQQNVLRRWRGSGASDPAILAAALTPPAVLTLAQVLLLSVALDLRGVRPGPLLLAVLAGIVAACALAALTAAFTSAPELAQLTTTPIALAFLGGAFWVARTPPAEVGWAMTLLPGAAITQLTRIAWEVPGTDGSLVAVALLLVTAVAAVAAATRVFVWDLRR</sequence>
<dbReference type="Proteomes" id="UP000590511">
    <property type="component" value="Unassembled WGS sequence"/>
</dbReference>
<evidence type="ECO:0000313" key="7">
    <source>
        <dbReference type="EMBL" id="GIE44474.1"/>
    </source>
</evidence>
<dbReference type="AlphaFoldDB" id="A0A7W7HND4"/>
<evidence type="ECO:0000256" key="5">
    <source>
        <dbReference type="SAM" id="Phobius"/>
    </source>
</evidence>
<keyword evidence="10" id="KW-1185">Reference proteome</keyword>
<feature type="transmembrane region" description="Helical" evidence="5">
    <location>
        <begin position="127"/>
        <end position="148"/>
    </location>
</feature>
<evidence type="ECO:0000259" key="6">
    <source>
        <dbReference type="Pfam" id="PF12698"/>
    </source>
</evidence>
<feature type="transmembrane region" description="Helical" evidence="5">
    <location>
        <begin position="51"/>
        <end position="73"/>
    </location>
</feature>
<dbReference type="GO" id="GO:0016020">
    <property type="term" value="C:membrane"/>
    <property type="evidence" value="ECO:0007669"/>
    <property type="project" value="UniProtKB-SubCell"/>
</dbReference>
<organism evidence="8 9">
    <name type="scientific">Actinoplanes lobatus</name>
    <dbReference type="NCBI Taxonomy" id="113568"/>
    <lineage>
        <taxon>Bacteria</taxon>
        <taxon>Bacillati</taxon>
        <taxon>Actinomycetota</taxon>
        <taxon>Actinomycetes</taxon>
        <taxon>Micromonosporales</taxon>
        <taxon>Micromonosporaceae</taxon>
        <taxon>Actinoplanes</taxon>
    </lineage>
</organism>
<feature type="domain" description="ABC-2 type transporter transmembrane" evidence="6">
    <location>
        <begin position="53"/>
        <end position="227"/>
    </location>
</feature>
<name>A0A7W7HND4_9ACTN</name>
<evidence type="ECO:0000313" key="8">
    <source>
        <dbReference type="EMBL" id="MBB4753714.1"/>
    </source>
</evidence>
<dbReference type="InterPro" id="IPR013525">
    <property type="entry name" value="ABC2_TM"/>
</dbReference>
<dbReference type="EMBL" id="JACHNC010000001">
    <property type="protein sequence ID" value="MBB4753714.1"/>
    <property type="molecule type" value="Genomic_DNA"/>
</dbReference>
<keyword evidence="2 5" id="KW-0812">Transmembrane</keyword>
<reference evidence="8 9" key="1">
    <citation type="submission" date="2020-08" db="EMBL/GenBank/DDBJ databases">
        <title>Sequencing the genomes of 1000 actinobacteria strains.</title>
        <authorList>
            <person name="Klenk H.-P."/>
        </authorList>
    </citation>
    <scope>NUCLEOTIDE SEQUENCE [LARGE SCALE GENOMIC DNA]</scope>
    <source>
        <strain evidence="8 9">DSM 43150</strain>
    </source>
</reference>
<feature type="transmembrane region" description="Helical" evidence="5">
    <location>
        <begin position="213"/>
        <end position="232"/>
    </location>
</feature>